<reference evidence="3 5" key="1">
    <citation type="submission" date="2013-02" db="EMBL/GenBank/DDBJ databases">
        <title>The Genome Sequence of Enterococcus moraviensis BAA-383.</title>
        <authorList>
            <consortium name="The Broad Institute Genome Sequencing Platform"/>
            <consortium name="The Broad Institute Genome Sequencing Center for Infectious Disease"/>
            <person name="Earl A.M."/>
            <person name="Gilmore M.S."/>
            <person name="Lebreton F."/>
            <person name="Walker B."/>
            <person name="Young S.K."/>
            <person name="Zeng Q."/>
            <person name="Gargeya S."/>
            <person name="Fitzgerald M."/>
            <person name="Haas B."/>
            <person name="Abouelleil A."/>
            <person name="Alvarado L."/>
            <person name="Arachchi H.M."/>
            <person name="Berlin A.M."/>
            <person name="Chapman S.B."/>
            <person name="Dewar J."/>
            <person name="Goldberg J."/>
            <person name="Griggs A."/>
            <person name="Gujja S."/>
            <person name="Hansen M."/>
            <person name="Howarth C."/>
            <person name="Imamovic A."/>
            <person name="Larimer J."/>
            <person name="McCowan C."/>
            <person name="Murphy C."/>
            <person name="Neiman D."/>
            <person name="Pearson M."/>
            <person name="Priest M."/>
            <person name="Roberts A."/>
            <person name="Saif S."/>
            <person name="Shea T."/>
            <person name="Sisk P."/>
            <person name="Sykes S."/>
            <person name="Wortman J."/>
            <person name="Nusbaum C."/>
            <person name="Birren B."/>
        </authorList>
    </citation>
    <scope>NUCLEOTIDE SEQUENCE [LARGE SCALE GENOMIC DNA]</scope>
    <source>
        <strain evidence="3 5">ATCC BAA-383</strain>
    </source>
</reference>
<evidence type="ECO:0000313" key="6">
    <source>
        <dbReference type="Proteomes" id="UP000014157"/>
    </source>
</evidence>
<feature type="transmembrane region" description="Helical" evidence="2">
    <location>
        <begin position="21"/>
        <end position="41"/>
    </location>
</feature>
<reference evidence="4 6" key="2">
    <citation type="submission" date="2013-03" db="EMBL/GenBank/DDBJ databases">
        <title>The Genome Sequence of Enterococcus moraviensis BAA-383 (PacBio/Illumina hybrid assembly).</title>
        <authorList>
            <consortium name="The Broad Institute Genomics Platform"/>
            <consortium name="The Broad Institute Genome Sequencing Center for Infectious Disease"/>
            <person name="Earl A."/>
            <person name="Russ C."/>
            <person name="Gilmore M."/>
            <person name="Surin D."/>
            <person name="Walker B."/>
            <person name="Young S."/>
            <person name="Zeng Q."/>
            <person name="Gargeya S."/>
            <person name="Fitzgerald M."/>
            <person name="Haas B."/>
            <person name="Abouelleil A."/>
            <person name="Allen A.W."/>
            <person name="Alvarado L."/>
            <person name="Arachchi H.M."/>
            <person name="Berlin A.M."/>
            <person name="Chapman S.B."/>
            <person name="Gainer-Dewar J."/>
            <person name="Goldberg J."/>
            <person name="Griggs A."/>
            <person name="Gujja S."/>
            <person name="Hansen M."/>
            <person name="Howarth C."/>
            <person name="Imamovic A."/>
            <person name="Ireland A."/>
            <person name="Larimer J."/>
            <person name="McCowan C."/>
            <person name="Murphy C."/>
            <person name="Pearson M."/>
            <person name="Poon T.W."/>
            <person name="Priest M."/>
            <person name="Roberts A."/>
            <person name="Saif S."/>
            <person name="Shea T."/>
            <person name="Sisk P."/>
            <person name="Sykes S."/>
            <person name="Wortman J."/>
            <person name="Nusbaum C."/>
            <person name="Birren B."/>
        </authorList>
    </citation>
    <scope>NUCLEOTIDE SEQUENCE [LARGE SCALE GENOMIC DNA]</scope>
    <source>
        <strain evidence="4 6">ATCC BAA-383</strain>
    </source>
</reference>
<dbReference type="HOGENOM" id="CLU_111950_1_0_9"/>
<keyword evidence="2" id="KW-0472">Membrane</keyword>
<protein>
    <submittedName>
        <fullName evidence="3">Uncharacterized protein</fullName>
    </submittedName>
</protein>
<dbReference type="EMBL" id="ASWB01000001">
    <property type="protein sequence ID" value="EOT73192.1"/>
    <property type="molecule type" value="Genomic_DNA"/>
</dbReference>
<keyword evidence="6" id="KW-1185">Reference proteome</keyword>
<dbReference type="AlphaFoldDB" id="R2T6D5"/>
<keyword evidence="2" id="KW-1133">Transmembrane helix</keyword>
<keyword evidence="2" id="KW-0812">Transmembrane</keyword>
<feature type="region of interest" description="Disordered" evidence="1">
    <location>
        <begin position="173"/>
        <end position="225"/>
    </location>
</feature>
<evidence type="ECO:0000256" key="2">
    <source>
        <dbReference type="SAM" id="Phobius"/>
    </source>
</evidence>
<organism evidence="3 5">
    <name type="scientific">Enterococcus moraviensis ATCC BAA-383</name>
    <dbReference type="NCBI Taxonomy" id="1158609"/>
    <lineage>
        <taxon>Bacteria</taxon>
        <taxon>Bacillati</taxon>
        <taxon>Bacillota</taxon>
        <taxon>Bacilli</taxon>
        <taxon>Lactobacillales</taxon>
        <taxon>Enterococcaceae</taxon>
        <taxon>Enterococcus</taxon>
    </lineage>
</organism>
<dbReference type="RefSeq" id="WP_010765064.1">
    <property type="nucleotide sequence ID" value="NZ_ASWB01000001.1"/>
</dbReference>
<name>R2T6D5_9ENTE</name>
<evidence type="ECO:0000313" key="3">
    <source>
        <dbReference type="EMBL" id="EOI00579.1"/>
    </source>
</evidence>
<comment type="caution">
    <text evidence="3">The sequence shown here is derived from an EMBL/GenBank/DDBJ whole genome shotgun (WGS) entry which is preliminary data.</text>
</comment>
<evidence type="ECO:0000256" key="1">
    <source>
        <dbReference type="SAM" id="MobiDB-lite"/>
    </source>
</evidence>
<proteinExistence type="predicted"/>
<dbReference type="Proteomes" id="UP000013781">
    <property type="component" value="Unassembled WGS sequence"/>
</dbReference>
<evidence type="ECO:0000313" key="5">
    <source>
        <dbReference type="Proteomes" id="UP000013781"/>
    </source>
</evidence>
<dbReference type="STRING" id="155617.RV09_GL000147"/>
<dbReference type="eggNOG" id="ENOG5033W8B">
    <property type="taxonomic scope" value="Bacteria"/>
</dbReference>
<gene>
    <name evidence="4" type="ORF">I586_00185</name>
    <name evidence="3" type="ORF">UAY_01682</name>
</gene>
<sequence length="225" mass="25315">MKKNFIDVKDDFVTSLNKQKKLSAIVLVVIVLFIISLFIVVPKVQTNIRAAEIDSLVNQEKLVKKANYLDAKTADQDISKKTAMTVLFSIPSGKTYDGVVDVLKDKKLMKDFNHSIYIYPIVYNPEKIEEKYKIKKNEVTIIFFENGKEKNRIPIDGSFDTKTMLIPALNQLPLPSVGQSTQPQTPATTNSTESTTETTEQTTQEDPISEEQIVEQPVETDSVAQ</sequence>
<dbReference type="PATRIC" id="fig|1158609.3.peg.1643"/>
<feature type="compositionally biased region" description="Polar residues" evidence="1">
    <location>
        <begin position="177"/>
        <end position="187"/>
    </location>
</feature>
<dbReference type="OrthoDB" id="2200300at2"/>
<accession>R2T6D5</accession>
<evidence type="ECO:0000313" key="4">
    <source>
        <dbReference type="EMBL" id="EOT73192.1"/>
    </source>
</evidence>
<dbReference type="EMBL" id="AJAS01000014">
    <property type="protein sequence ID" value="EOI00579.1"/>
    <property type="molecule type" value="Genomic_DNA"/>
</dbReference>
<dbReference type="Proteomes" id="UP000014157">
    <property type="component" value="Unassembled WGS sequence"/>
</dbReference>
<feature type="compositionally biased region" description="Low complexity" evidence="1">
    <location>
        <begin position="188"/>
        <end position="205"/>
    </location>
</feature>